<dbReference type="OrthoDB" id="4511051at2759"/>
<dbReference type="InterPro" id="IPR000209">
    <property type="entry name" value="Peptidase_S8/S53_dom"/>
</dbReference>
<evidence type="ECO:0000259" key="9">
    <source>
        <dbReference type="Pfam" id="PF00082"/>
    </source>
</evidence>
<evidence type="ECO:0000313" key="11">
    <source>
        <dbReference type="Proteomes" id="UP000248961"/>
    </source>
</evidence>
<evidence type="ECO:0000256" key="8">
    <source>
        <dbReference type="RuleBase" id="RU003355"/>
    </source>
</evidence>
<dbReference type="GO" id="GO:0006508">
    <property type="term" value="P:proteolysis"/>
    <property type="evidence" value="ECO:0007669"/>
    <property type="project" value="UniProtKB-KW"/>
</dbReference>
<dbReference type="STRING" id="1450537.A0A395HTR7"/>
<dbReference type="PROSITE" id="PS51892">
    <property type="entry name" value="SUBTILASE"/>
    <property type="match status" value="1"/>
</dbReference>
<keyword evidence="5 7" id="KW-0720">Serine protease</keyword>
<dbReference type="PROSITE" id="PS00136">
    <property type="entry name" value="SUBTILASE_ASP"/>
    <property type="match status" value="1"/>
</dbReference>
<evidence type="ECO:0000256" key="5">
    <source>
        <dbReference type="ARBA" id="ARBA00022825"/>
    </source>
</evidence>
<dbReference type="CDD" id="cd00306">
    <property type="entry name" value="Peptidases_S8_S53"/>
    <property type="match status" value="1"/>
</dbReference>
<reference evidence="10 11" key="1">
    <citation type="submission" date="2018-02" db="EMBL/GenBank/DDBJ databases">
        <title>The genomes of Aspergillus section Nigri reveals drivers in fungal speciation.</title>
        <authorList>
            <consortium name="DOE Joint Genome Institute"/>
            <person name="Vesth T.C."/>
            <person name="Nybo J."/>
            <person name="Theobald S."/>
            <person name="Brandl J."/>
            <person name="Frisvad J.C."/>
            <person name="Nielsen K.F."/>
            <person name="Lyhne E.K."/>
            <person name="Kogle M.E."/>
            <person name="Kuo A."/>
            <person name="Riley R."/>
            <person name="Clum A."/>
            <person name="Nolan M."/>
            <person name="Lipzen A."/>
            <person name="Salamov A."/>
            <person name="Henrissat B."/>
            <person name="Wiebenga A."/>
            <person name="De vries R.P."/>
            <person name="Grigoriev I.V."/>
            <person name="Mortensen U.H."/>
            <person name="Andersen M.R."/>
            <person name="Baker S.E."/>
        </authorList>
    </citation>
    <scope>NUCLEOTIDE SEQUENCE [LARGE SCALE GENOMIC DNA]</scope>
    <source>
        <strain evidence="10 11">CBS 101889</strain>
    </source>
</reference>
<keyword evidence="3" id="KW-0732">Signal</keyword>
<feature type="domain" description="Peptidase S8/S53" evidence="9">
    <location>
        <begin position="46"/>
        <end position="278"/>
    </location>
</feature>
<evidence type="ECO:0000256" key="3">
    <source>
        <dbReference type="ARBA" id="ARBA00022729"/>
    </source>
</evidence>
<dbReference type="InterPro" id="IPR036852">
    <property type="entry name" value="Peptidase_S8/S53_dom_sf"/>
</dbReference>
<dbReference type="PANTHER" id="PTHR43806">
    <property type="entry name" value="PEPTIDASE S8"/>
    <property type="match status" value="1"/>
</dbReference>
<protein>
    <submittedName>
        <fullName evidence="10">Subtilisin-like protein</fullName>
    </submittedName>
</protein>
<evidence type="ECO:0000313" key="10">
    <source>
        <dbReference type="EMBL" id="RAL09604.1"/>
    </source>
</evidence>
<dbReference type="PANTHER" id="PTHR43806:SF11">
    <property type="entry name" value="CEREVISIN-RELATED"/>
    <property type="match status" value="1"/>
</dbReference>
<organism evidence="10 11">
    <name type="scientific">Aspergillus homomorphus (strain CBS 101889)</name>
    <dbReference type="NCBI Taxonomy" id="1450537"/>
    <lineage>
        <taxon>Eukaryota</taxon>
        <taxon>Fungi</taxon>
        <taxon>Dikarya</taxon>
        <taxon>Ascomycota</taxon>
        <taxon>Pezizomycotina</taxon>
        <taxon>Eurotiomycetes</taxon>
        <taxon>Eurotiomycetidae</taxon>
        <taxon>Eurotiales</taxon>
        <taxon>Aspergillaceae</taxon>
        <taxon>Aspergillus</taxon>
        <taxon>Aspergillus subgen. Circumdati</taxon>
    </lineage>
</organism>
<dbReference type="Proteomes" id="UP000248961">
    <property type="component" value="Unassembled WGS sequence"/>
</dbReference>
<dbReference type="EMBL" id="KZ824302">
    <property type="protein sequence ID" value="RAL09604.1"/>
    <property type="molecule type" value="Genomic_DNA"/>
</dbReference>
<dbReference type="AlphaFoldDB" id="A0A395HTR7"/>
<dbReference type="InterPro" id="IPR023828">
    <property type="entry name" value="Peptidase_S8_Ser-AS"/>
</dbReference>
<dbReference type="Gene3D" id="3.40.50.200">
    <property type="entry name" value="Peptidase S8/S53 domain"/>
    <property type="match status" value="1"/>
</dbReference>
<dbReference type="InterPro" id="IPR015500">
    <property type="entry name" value="Peptidase_S8_subtilisin-rel"/>
</dbReference>
<feature type="active site" description="Charge relay system" evidence="7">
    <location>
        <position position="95"/>
    </location>
</feature>
<dbReference type="InterPro" id="IPR023827">
    <property type="entry name" value="Peptidase_S8_Asp-AS"/>
</dbReference>
<dbReference type="GeneID" id="37202823"/>
<evidence type="ECO:0000256" key="2">
    <source>
        <dbReference type="ARBA" id="ARBA00022670"/>
    </source>
</evidence>
<dbReference type="Pfam" id="PF00082">
    <property type="entry name" value="Peptidase_S8"/>
    <property type="match status" value="1"/>
</dbReference>
<keyword evidence="6" id="KW-0865">Zymogen</keyword>
<dbReference type="RefSeq" id="XP_025548758.1">
    <property type="nucleotide sequence ID" value="XM_025698534.1"/>
</dbReference>
<dbReference type="InterPro" id="IPR050131">
    <property type="entry name" value="Peptidase_S8_subtilisin-like"/>
</dbReference>
<dbReference type="VEuPathDB" id="FungiDB:BO97DRAFT_445304"/>
<name>A0A395HTR7_ASPHC</name>
<evidence type="ECO:0000256" key="6">
    <source>
        <dbReference type="ARBA" id="ARBA00023145"/>
    </source>
</evidence>
<dbReference type="PRINTS" id="PR00723">
    <property type="entry name" value="SUBTILISIN"/>
</dbReference>
<accession>A0A395HTR7</accession>
<evidence type="ECO:0000256" key="4">
    <source>
        <dbReference type="ARBA" id="ARBA00022801"/>
    </source>
</evidence>
<dbReference type="GO" id="GO:0004252">
    <property type="term" value="F:serine-type endopeptidase activity"/>
    <property type="evidence" value="ECO:0007669"/>
    <property type="project" value="UniProtKB-UniRule"/>
</dbReference>
<comment type="similarity">
    <text evidence="1 7 8">Belongs to the peptidase S8 family.</text>
</comment>
<keyword evidence="11" id="KW-1185">Reference proteome</keyword>
<sequence>MGILGEKASAFDSNKLQQSQTTEEWFGNFKVFCQFLAKRNGHADVKTKIAVLDTGIDAEHEFVKAHWRRDGLQDRGYQDFTGAGTDPHGSDVDGHGTHVAGIILRSAPHVDLYVVRIAARRKDLRRDREIHSRVAKALKYAINKLEVDVISMSFGLEGRTREIDEQLRAADGKGIVLFGAASNDGNQQLIPYPARSRFVFGIHASDIDCQPARFTPSPQCDCVNFGILGIDILSIWSQKSKESEGVIDSQELAGRAKYMSGTSVATPLAAALAASVLTYCRMNAAELALREPLENYDYIYRVFSGMSVGSDGGYKMLLPWKGDRGRFRSYEEHLSTIMLVTLLESA</sequence>
<evidence type="ECO:0000256" key="1">
    <source>
        <dbReference type="ARBA" id="ARBA00011073"/>
    </source>
</evidence>
<feature type="active site" description="Charge relay system" evidence="7">
    <location>
        <position position="53"/>
    </location>
</feature>
<feature type="active site" description="Charge relay system" evidence="7">
    <location>
        <position position="263"/>
    </location>
</feature>
<evidence type="ECO:0000256" key="7">
    <source>
        <dbReference type="PROSITE-ProRule" id="PRU01240"/>
    </source>
</evidence>
<keyword evidence="4 7" id="KW-0378">Hydrolase</keyword>
<dbReference type="SUPFAM" id="SSF52743">
    <property type="entry name" value="Subtilisin-like"/>
    <property type="match status" value="1"/>
</dbReference>
<keyword evidence="2 7" id="KW-0645">Protease</keyword>
<proteinExistence type="inferred from homology"/>
<dbReference type="PROSITE" id="PS00138">
    <property type="entry name" value="SUBTILASE_SER"/>
    <property type="match status" value="1"/>
</dbReference>
<gene>
    <name evidence="10" type="ORF">BO97DRAFT_445304</name>
</gene>